<evidence type="ECO:0000256" key="3">
    <source>
        <dbReference type="ARBA" id="ARBA00022475"/>
    </source>
</evidence>
<keyword evidence="3" id="KW-1003">Cell membrane</keyword>
<evidence type="ECO:0000256" key="1">
    <source>
        <dbReference type="ARBA" id="ARBA00004651"/>
    </source>
</evidence>
<evidence type="ECO:0000256" key="2">
    <source>
        <dbReference type="ARBA" id="ARBA00005262"/>
    </source>
</evidence>
<evidence type="ECO:0000256" key="5">
    <source>
        <dbReference type="ARBA" id="ARBA00022989"/>
    </source>
</evidence>
<name>A0A1Y2D3J8_9FUNG</name>
<dbReference type="InterPro" id="IPR014047">
    <property type="entry name" value="Chr_Tranpt_l_chain"/>
</dbReference>
<keyword evidence="6 7" id="KW-0472">Membrane</keyword>
<evidence type="ECO:0000256" key="6">
    <source>
        <dbReference type="ARBA" id="ARBA00023136"/>
    </source>
</evidence>
<dbReference type="PANTHER" id="PTHR33567:SF3">
    <property type="entry name" value="CHROMATE ION TRANSPORTER (EUROFUNG)"/>
    <property type="match status" value="1"/>
</dbReference>
<feature type="transmembrane region" description="Helical" evidence="7">
    <location>
        <begin position="326"/>
        <end position="347"/>
    </location>
</feature>
<evidence type="ECO:0000256" key="7">
    <source>
        <dbReference type="SAM" id="Phobius"/>
    </source>
</evidence>
<dbReference type="GO" id="GO:0005886">
    <property type="term" value="C:plasma membrane"/>
    <property type="evidence" value="ECO:0007669"/>
    <property type="project" value="UniProtKB-SubCell"/>
</dbReference>
<dbReference type="OrthoDB" id="2160638at2759"/>
<evidence type="ECO:0000313" key="8">
    <source>
        <dbReference type="EMBL" id="ORY53869.1"/>
    </source>
</evidence>
<feature type="transmembrane region" description="Helical" evidence="7">
    <location>
        <begin position="258"/>
        <end position="276"/>
    </location>
</feature>
<comment type="caution">
    <text evidence="8">The sequence shown here is derived from an EMBL/GenBank/DDBJ whole genome shotgun (WGS) entry which is preliminary data.</text>
</comment>
<comment type="similarity">
    <text evidence="2">Belongs to the chromate ion transporter (CHR) (TC 2.A.51) family.</text>
</comment>
<feature type="transmembrane region" description="Helical" evidence="7">
    <location>
        <begin position="229"/>
        <end position="246"/>
    </location>
</feature>
<dbReference type="Pfam" id="PF02417">
    <property type="entry name" value="Chromate_transp"/>
    <property type="match status" value="2"/>
</dbReference>
<keyword evidence="5 7" id="KW-1133">Transmembrane helix</keyword>
<dbReference type="GO" id="GO:0015109">
    <property type="term" value="F:chromate transmembrane transporter activity"/>
    <property type="evidence" value="ECO:0007669"/>
    <property type="project" value="InterPro"/>
</dbReference>
<sequence>MHPFPRFHSLQHLHRFEIRAVEKQNDNSLGGRIKEVLSAYLPLAYITFGGPQESKGSHRSTPRSVVVSRQWLSDEMFTELFAISNALPGPASTQLAFSIALIRGGVLPGILGFLIWTLPGGIIMGALGYGVGQLGASNSFPTWLLYIERSLASVSIALVAVAAKQLITKLLTDKTSCSLAALAVVLVINFTEWKDRSTKQKLQKNENLADDLGSTDATEATGQDAKPPIMYFSYSMRAGFIIIGFFQSRDVYLPVKILSTFYFIGSIIFGGGPVYVVDSFNWVTPTEFLMGFAIINIMPGPNFNFAAFCGALAFRMNGWTSFVGALLAWIGIFLPGLLIQAGFLPIWRHYRELLVLKNIFKGLNSVAVGLLAAAVFMLWNKAIALDSSSVSSLGEYPGWTGLMVVAFVAMETWKVQPWWVIGGGGVVAF</sequence>
<evidence type="ECO:0000256" key="4">
    <source>
        <dbReference type="ARBA" id="ARBA00022692"/>
    </source>
</evidence>
<proteinExistence type="inferred from homology"/>
<evidence type="ECO:0000313" key="9">
    <source>
        <dbReference type="Proteomes" id="UP000193642"/>
    </source>
</evidence>
<dbReference type="AlphaFoldDB" id="A0A1Y2D3J8"/>
<reference evidence="8 9" key="1">
    <citation type="submission" date="2016-07" db="EMBL/GenBank/DDBJ databases">
        <title>Pervasive Adenine N6-methylation of Active Genes in Fungi.</title>
        <authorList>
            <consortium name="DOE Joint Genome Institute"/>
            <person name="Mondo S.J."/>
            <person name="Dannebaum R.O."/>
            <person name="Kuo R.C."/>
            <person name="Labutti K."/>
            <person name="Haridas S."/>
            <person name="Kuo A."/>
            <person name="Salamov A."/>
            <person name="Ahrendt S.R."/>
            <person name="Lipzen A."/>
            <person name="Sullivan W."/>
            <person name="Andreopoulos W.B."/>
            <person name="Clum A."/>
            <person name="Lindquist E."/>
            <person name="Daum C."/>
            <person name="Ramamoorthy G.K."/>
            <person name="Gryganskyi A."/>
            <person name="Culley D."/>
            <person name="Magnuson J.K."/>
            <person name="James T.Y."/>
            <person name="O'Malley M.A."/>
            <person name="Stajich J.E."/>
            <person name="Spatafora J.W."/>
            <person name="Visel A."/>
            <person name="Grigoriev I.V."/>
        </authorList>
    </citation>
    <scope>NUCLEOTIDE SEQUENCE [LARGE SCALE GENOMIC DNA]</scope>
    <source>
        <strain evidence="8 9">JEL800</strain>
    </source>
</reference>
<gene>
    <name evidence="8" type="ORF">BCR33DRAFT_711204</name>
</gene>
<feature type="transmembrane region" description="Helical" evidence="7">
    <location>
        <begin position="359"/>
        <end position="379"/>
    </location>
</feature>
<keyword evidence="4 7" id="KW-0812">Transmembrane</keyword>
<dbReference type="PIRSF" id="PIRSF004810">
    <property type="entry name" value="ChrA"/>
    <property type="match status" value="1"/>
</dbReference>
<dbReference type="EMBL" id="MCGO01000001">
    <property type="protein sequence ID" value="ORY53869.1"/>
    <property type="molecule type" value="Genomic_DNA"/>
</dbReference>
<keyword evidence="9" id="KW-1185">Reference proteome</keyword>
<feature type="transmembrane region" description="Helical" evidence="7">
    <location>
        <begin position="110"/>
        <end position="131"/>
    </location>
</feature>
<feature type="transmembrane region" description="Helical" evidence="7">
    <location>
        <begin position="175"/>
        <end position="191"/>
    </location>
</feature>
<accession>A0A1Y2D3J8</accession>
<dbReference type="STRING" id="329046.A0A1Y2D3J8"/>
<evidence type="ECO:0008006" key="10">
    <source>
        <dbReference type="Google" id="ProtNLM"/>
    </source>
</evidence>
<dbReference type="PANTHER" id="PTHR33567">
    <property type="entry name" value="CHROMATE ION TRANSPORTER (EUROFUNG)"/>
    <property type="match status" value="1"/>
</dbReference>
<protein>
    <recommendedName>
        <fullName evidence="10">Chromate transporter</fullName>
    </recommendedName>
</protein>
<dbReference type="InterPro" id="IPR003370">
    <property type="entry name" value="Chromate_transpt"/>
</dbReference>
<comment type="subcellular location">
    <subcellularLocation>
        <location evidence="1">Cell membrane</location>
        <topology evidence="1">Multi-pass membrane protein</topology>
    </subcellularLocation>
</comment>
<feature type="transmembrane region" description="Helical" evidence="7">
    <location>
        <begin position="288"/>
        <end position="314"/>
    </location>
</feature>
<organism evidence="8 9">
    <name type="scientific">Rhizoclosmatium globosum</name>
    <dbReference type="NCBI Taxonomy" id="329046"/>
    <lineage>
        <taxon>Eukaryota</taxon>
        <taxon>Fungi</taxon>
        <taxon>Fungi incertae sedis</taxon>
        <taxon>Chytridiomycota</taxon>
        <taxon>Chytridiomycota incertae sedis</taxon>
        <taxon>Chytridiomycetes</taxon>
        <taxon>Chytridiales</taxon>
        <taxon>Chytriomycetaceae</taxon>
        <taxon>Rhizoclosmatium</taxon>
    </lineage>
</organism>
<feature type="transmembrane region" description="Helical" evidence="7">
    <location>
        <begin position="143"/>
        <end position="163"/>
    </location>
</feature>
<dbReference type="Proteomes" id="UP000193642">
    <property type="component" value="Unassembled WGS sequence"/>
</dbReference>